<gene>
    <name evidence="1" type="ORF">AL00_19255</name>
</gene>
<protein>
    <submittedName>
        <fullName evidence="1">Uncharacterized protein</fullName>
    </submittedName>
</protein>
<dbReference type="Proteomes" id="UP000028135">
    <property type="component" value="Unassembled WGS sequence"/>
</dbReference>
<reference evidence="1 2" key="1">
    <citation type="submission" date="2014-05" db="EMBL/GenBank/DDBJ databases">
        <title>Genome Announcement of Sphingobium lucknowense F2.</title>
        <authorList>
            <person name="Lal R."/>
            <person name="Negi V."/>
            <person name="Lata P."/>
            <person name="Sangwan N."/>
            <person name="Gupta S.K."/>
            <person name="Rao D.L.N."/>
            <person name="Das S."/>
        </authorList>
    </citation>
    <scope>NUCLEOTIDE SEQUENCE [LARGE SCALE GENOMIC DNA]</scope>
    <source>
        <strain evidence="1 2">F2</strain>
    </source>
</reference>
<dbReference type="AlphaFoldDB" id="A0A8E0WP69"/>
<sequence length="71" mass="8000">MFGPPLFALTLDPHDFQPIETSSDTLDHDCAIDMAQDVTVRLKLPFAAAMNREDEPARLPAHDTLHRMKRA</sequence>
<evidence type="ECO:0000313" key="2">
    <source>
        <dbReference type="Proteomes" id="UP000028135"/>
    </source>
</evidence>
<dbReference type="EMBL" id="JANF02000091">
    <property type="protein sequence ID" value="KER34859.1"/>
    <property type="molecule type" value="Genomic_DNA"/>
</dbReference>
<organism evidence="1 2">
    <name type="scientific">Sphingobium indicum F2</name>
    <dbReference type="NCBI Taxonomy" id="1450518"/>
    <lineage>
        <taxon>Bacteria</taxon>
        <taxon>Pseudomonadati</taxon>
        <taxon>Pseudomonadota</taxon>
        <taxon>Alphaproteobacteria</taxon>
        <taxon>Sphingomonadales</taxon>
        <taxon>Sphingomonadaceae</taxon>
        <taxon>Sphingobium</taxon>
    </lineage>
</organism>
<comment type="caution">
    <text evidence="1">The sequence shown here is derived from an EMBL/GenBank/DDBJ whole genome shotgun (WGS) entry which is preliminary data.</text>
</comment>
<name>A0A8E0WP69_9SPHN</name>
<evidence type="ECO:0000313" key="1">
    <source>
        <dbReference type="EMBL" id="KER34859.1"/>
    </source>
</evidence>
<accession>A0A8E0WP69</accession>
<proteinExistence type="predicted"/>